<evidence type="ECO:0000313" key="2">
    <source>
        <dbReference type="Proteomes" id="UP000325313"/>
    </source>
</evidence>
<organism evidence="1 2">
    <name type="scientific">Puccinia graminis f. sp. tritici</name>
    <dbReference type="NCBI Taxonomy" id="56615"/>
    <lineage>
        <taxon>Eukaryota</taxon>
        <taxon>Fungi</taxon>
        <taxon>Dikarya</taxon>
        <taxon>Basidiomycota</taxon>
        <taxon>Pucciniomycotina</taxon>
        <taxon>Pucciniomycetes</taxon>
        <taxon>Pucciniales</taxon>
        <taxon>Pucciniaceae</taxon>
        <taxon>Puccinia</taxon>
    </lineage>
</organism>
<sequence>MRARISGPGRSSNHARILMGPSSYAPNGFQSFYPIVIPPGFTGVYPPAPAFSPSTNTIASKCRPRNSTTTGRLLPPTPIPPAVGISTVRINQVSEIKTSTGNNPNGKSTARMVELDDVAEDLANINFGHVQADMNDNFPIVDSATLGNPAFITGKGDLTFSGLDNQSVTIHSVHNHPSYMEQFFEVKLYSLQKKNIIKDKRMHQEK</sequence>
<reference evidence="1 2" key="1">
    <citation type="submission" date="2019-05" db="EMBL/GenBank/DDBJ databases">
        <title>Emergence of the Ug99 lineage of the wheat stem rust pathogen through somatic hybridization.</title>
        <authorList>
            <person name="Li F."/>
            <person name="Upadhyaya N.M."/>
            <person name="Sperschneider J."/>
            <person name="Matny O."/>
            <person name="Nguyen-Phuc H."/>
            <person name="Mago R."/>
            <person name="Raley C."/>
            <person name="Miller M.E."/>
            <person name="Silverstein K.A.T."/>
            <person name="Henningsen E."/>
            <person name="Hirsch C.D."/>
            <person name="Visser B."/>
            <person name="Pretorius Z.A."/>
            <person name="Steffenson B.J."/>
            <person name="Schwessinger B."/>
            <person name="Dodds P.N."/>
            <person name="Figueroa M."/>
        </authorList>
    </citation>
    <scope>NUCLEOTIDE SEQUENCE [LARGE SCALE GENOMIC DNA]</scope>
    <source>
        <strain evidence="1 2">Ug99</strain>
    </source>
</reference>
<evidence type="ECO:0000313" key="1">
    <source>
        <dbReference type="EMBL" id="KAA1086413.1"/>
    </source>
</evidence>
<dbReference type="Proteomes" id="UP000325313">
    <property type="component" value="Unassembled WGS sequence"/>
</dbReference>
<proteinExistence type="predicted"/>
<name>A0A5B0NCH6_PUCGR</name>
<gene>
    <name evidence="1" type="ORF">PGTUg99_004151</name>
</gene>
<dbReference type="AlphaFoldDB" id="A0A5B0NCH6"/>
<comment type="caution">
    <text evidence="1">The sequence shown here is derived from an EMBL/GenBank/DDBJ whole genome shotgun (WGS) entry which is preliminary data.</text>
</comment>
<accession>A0A5B0NCH6</accession>
<protein>
    <submittedName>
        <fullName evidence="1">Uncharacterized protein</fullName>
    </submittedName>
</protein>
<dbReference type="EMBL" id="VDEP01000410">
    <property type="protein sequence ID" value="KAA1086413.1"/>
    <property type="molecule type" value="Genomic_DNA"/>
</dbReference>